<comment type="caution">
    <text evidence="1">The sequence shown here is derived from an EMBL/GenBank/DDBJ whole genome shotgun (WGS) entry which is preliminary data.</text>
</comment>
<reference evidence="1" key="1">
    <citation type="journal article" date="2014" name="Int. J. Syst. Evol. Microbiol.">
        <title>Complete genome sequence of Corynebacterium casei LMG S-19264T (=DSM 44701T), isolated from a smear-ripened cheese.</title>
        <authorList>
            <consortium name="US DOE Joint Genome Institute (JGI-PGF)"/>
            <person name="Walter F."/>
            <person name="Albersmeier A."/>
            <person name="Kalinowski J."/>
            <person name="Ruckert C."/>
        </authorList>
    </citation>
    <scope>NUCLEOTIDE SEQUENCE</scope>
    <source>
        <strain evidence="1">CGMCC 1.12919</strain>
    </source>
</reference>
<gene>
    <name evidence="1" type="ORF">GCM10010994_42410</name>
</gene>
<dbReference type="AlphaFoldDB" id="A0A916XLE5"/>
<protein>
    <submittedName>
        <fullName evidence="1">Uncharacterized protein</fullName>
    </submittedName>
</protein>
<evidence type="ECO:0000313" key="2">
    <source>
        <dbReference type="Proteomes" id="UP000637002"/>
    </source>
</evidence>
<name>A0A916XLE5_9HYPH</name>
<organism evidence="1 2">
    <name type="scientific">Chelatococcus reniformis</name>
    <dbReference type="NCBI Taxonomy" id="1494448"/>
    <lineage>
        <taxon>Bacteria</taxon>
        <taxon>Pseudomonadati</taxon>
        <taxon>Pseudomonadota</taxon>
        <taxon>Alphaproteobacteria</taxon>
        <taxon>Hyphomicrobiales</taxon>
        <taxon>Chelatococcaceae</taxon>
        <taxon>Chelatococcus</taxon>
    </lineage>
</organism>
<keyword evidence="2" id="KW-1185">Reference proteome</keyword>
<accession>A0A916XLE5</accession>
<proteinExistence type="predicted"/>
<dbReference type="EMBL" id="BMGG01000008">
    <property type="protein sequence ID" value="GGC79913.1"/>
    <property type="molecule type" value="Genomic_DNA"/>
</dbReference>
<evidence type="ECO:0000313" key="1">
    <source>
        <dbReference type="EMBL" id="GGC79913.1"/>
    </source>
</evidence>
<reference evidence="1" key="2">
    <citation type="submission" date="2020-09" db="EMBL/GenBank/DDBJ databases">
        <authorList>
            <person name="Sun Q."/>
            <person name="Zhou Y."/>
        </authorList>
    </citation>
    <scope>NUCLEOTIDE SEQUENCE</scope>
    <source>
        <strain evidence="1">CGMCC 1.12919</strain>
    </source>
</reference>
<dbReference type="Proteomes" id="UP000637002">
    <property type="component" value="Unassembled WGS sequence"/>
</dbReference>
<sequence length="187" mass="20984">MSLTSALSKTPMRRFAGRRTLLDALRRAAQRLRRRPLGTPKPVVVAARQPDPAAMLFDAPIGQAIGHAGSLLTEFETTREVSFPIVYRLETAYAAFDRAIAASSVDIYGQRRARLRDALLQVVHLAQVAREWQQDIYNLRQGPYHDEPQPENEAALEAGIAHLRQFIRQNMADLASWLSAAERLRGE</sequence>